<feature type="domain" description="BTB" evidence="1">
    <location>
        <begin position="322"/>
        <end position="391"/>
    </location>
</feature>
<dbReference type="EMBL" id="BGPR01003550">
    <property type="protein sequence ID" value="GBM89578.1"/>
    <property type="molecule type" value="Genomic_DNA"/>
</dbReference>
<accession>A0A4Y2JJD9</accession>
<sequence>MKKECNRTFIKRGKRHKLTWIIPNSFLFKLPRRRSSPKFETTYDVAWKISLRTKRHSGEDYLFCTLLRKPDGGPSAVHFCVDCKLSIGPNEHAQSPQEKTFRQGSSMDFRLLPESYVRQSINNCLANGPVKLILQVGLQRMSVNHLHAKGFSLTTDLELFTFSRHSILENFLYPKQGSRIDEIVDSTTQIHGKLFAEVARSFCTTKKALPPSSQMMLSSSHCSRIHLLDVHGYIHASSERWKCDHRTYEQRVSYIFQKTTKEGIRKETEIFSRDGEISVRLERSRASTLYRISQEWIFTPFSRGNNGNLRKDMSNNFWNGRKGAYLEIRANGGALKVHRDLIAVRLPVFSVMLSYDMIERQSNVINIEDFNLEVLIHFLNFVYSGTFEYGLAWEDICKLYKIADKYFVRSLCRVCSRQLVSRISLENYEELLALSDVLRDRDLQTALRYFSHLHINNSICSDKREHPILRLRQKAFAYLKKLRHKV</sequence>
<dbReference type="Pfam" id="PF00651">
    <property type="entry name" value="BTB"/>
    <property type="match status" value="1"/>
</dbReference>
<dbReference type="Gene3D" id="3.30.710.10">
    <property type="entry name" value="Potassium Channel Kv1.1, Chain A"/>
    <property type="match status" value="1"/>
</dbReference>
<dbReference type="OrthoDB" id="6359943at2759"/>
<dbReference type="SUPFAM" id="SSF54695">
    <property type="entry name" value="POZ domain"/>
    <property type="match status" value="1"/>
</dbReference>
<dbReference type="InterPro" id="IPR000210">
    <property type="entry name" value="BTB/POZ_dom"/>
</dbReference>
<dbReference type="Proteomes" id="UP000499080">
    <property type="component" value="Unassembled WGS sequence"/>
</dbReference>
<gene>
    <name evidence="2" type="ORF">AVEN_258648_1</name>
</gene>
<dbReference type="InterPro" id="IPR044714">
    <property type="entry name" value="AtSIBP1-like"/>
</dbReference>
<organism evidence="2 3">
    <name type="scientific">Araneus ventricosus</name>
    <name type="common">Orbweaver spider</name>
    <name type="synonym">Epeira ventricosa</name>
    <dbReference type="NCBI Taxonomy" id="182803"/>
    <lineage>
        <taxon>Eukaryota</taxon>
        <taxon>Metazoa</taxon>
        <taxon>Ecdysozoa</taxon>
        <taxon>Arthropoda</taxon>
        <taxon>Chelicerata</taxon>
        <taxon>Arachnida</taxon>
        <taxon>Araneae</taxon>
        <taxon>Araneomorphae</taxon>
        <taxon>Entelegynae</taxon>
        <taxon>Araneoidea</taxon>
        <taxon>Araneidae</taxon>
        <taxon>Araneus</taxon>
    </lineage>
</organism>
<evidence type="ECO:0000259" key="1">
    <source>
        <dbReference type="PROSITE" id="PS50097"/>
    </source>
</evidence>
<evidence type="ECO:0000313" key="3">
    <source>
        <dbReference type="Proteomes" id="UP000499080"/>
    </source>
</evidence>
<proteinExistence type="predicted"/>
<dbReference type="AlphaFoldDB" id="A0A4Y2JJD9"/>
<dbReference type="SMART" id="SM00225">
    <property type="entry name" value="BTB"/>
    <property type="match status" value="1"/>
</dbReference>
<dbReference type="InterPro" id="IPR011333">
    <property type="entry name" value="SKP1/BTB/POZ_sf"/>
</dbReference>
<dbReference type="PANTHER" id="PTHR46672:SF1">
    <property type="entry name" value="OS08G0103600 PROTEIN"/>
    <property type="match status" value="1"/>
</dbReference>
<evidence type="ECO:0000313" key="2">
    <source>
        <dbReference type="EMBL" id="GBM89578.1"/>
    </source>
</evidence>
<dbReference type="PROSITE" id="PS50097">
    <property type="entry name" value="BTB"/>
    <property type="match status" value="1"/>
</dbReference>
<reference evidence="2 3" key="1">
    <citation type="journal article" date="2019" name="Sci. Rep.">
        <title>Orb-weaving spider Araneus ventricosus genome elucidates the spidroin gene catalogue.</title>
        <authorList>
            <person name="Kono N."/>
            <person name="Nakamura H."/>
            <person name="Ohtoshi R."/>
            <person name="Moran D.A.P."/>
            <person name="Shinohara A."/>
            <person name="Yoshida Y."/>
            <person name="Fujiwara M."/>
            <person name="Mori M."/>
            <person name="Tomita M."/>
            <person name="Arakawa K."/>
        </authorList>
    </citation>
    <scope>NUCLEOTIDE SEQUENCE [LARGE SCALE GENOMIC DNA]</scope>
</reference>
<name>A0A4Y2JJD9_ARAVE</name>
<protein>
    <recommendedName>
        <fullName evidence="1">BTB domain-containing protein</fullName>
    </recommendedName>
</protein>
<dbReference type="PANTHER" id="PTHR46672">
    <property type="entry name" value="OS08G0495500 PROTEIN-RELATED"/>
    <property type="match status" value="1"/>
</dbReference>
<keyword evidence="3" id="KW-1185">Reference proteome</keyword>
<comment type="caution">
    <text evidence="2">The sequence shown here is derived from an EMBL/GenBank/DDBJ whole genome shotgun (WGS) entry which is preliminary data.</text>
</comment>